<evidence type="ECO:0000313" key="2">
    <source>
        <dbReference type="EMBL" id="TQM77676.1"/>
    </source>
</evidence>
<dbReference type="AlphaFoldDB" id="A0A543J4B2"/>
<name>A0A543J4B2_9ACTN</name>
<dbReference type="SUPFAM" id="SSF48371">
    <property type="entry name" value="ARM repeat"/>
    <property type="match status" value="1"/>
</dbReference>
<keyword evidence="3" id="KW-1185">Reference proteome</keyword>
<sequence>MTEPAPIPETATAAEHAPVSPADTPQATGTTPDSDSVAANADGTPNADSGTAADRNTEAQDQGDDEEADKPLGQRLAREAVESRMREESLRTYVHTSHHVEGGVLLRTRTGNITIRDINIGLERSGTIKPDLVGARLASEIKNTFVPTPSYEKLVRQLRDDEVVVLKGPANSGRFWTALAALAMWVAEKPELRSHGWLDGVEDPRRIEAAWLDKHTGYVIDATDEEWVRRGRDAAIRHLRGIAETLQGRFVILTGPDGLPGCPEIAHEPSDPREVFESRLIWHLQQRGHECTQSTLQALADIASEHRLPRESDDLAMQAADFLAGGGRAEDFSSGLPDALRKLAKELLQEDSTLHRRCFLISLAVLNELPLVTVSRAATLLLERLAPPNSVPEAAASPSWEWLPEWLESAQAERLVRESVTRVRFRRPRLAGAILEVAWQDGESIREAILDWLKLLAQRKDRQDWEVRLKVAHAIGRIAAFDFKLIEAEFLNQWVGTRRQNDSWLAAWTLEAAYAADPSQQVLDCLARWVRTATARRTAARAYGSLIGRERIAEALWAFRTMVRQSTRWNRYLHDSVGRALTEVYHLTTASAILKELARWSEDDHPGLRRTAALALTRLAMRKGATPDRLQLDDLETESWPFTERRLAKAWINALSYGLSSAAQEHGVAPPVSETWEALASWLADWDDSSDRYRSVVERVFTTSPAVLHGPLRLHLCHWYHNRIASADLCRHLHQLMEGGSG</sequence>
<dbReference type="Gene3D" id="1.25.10.10">
    <property type="entry name" value="Leucine-rich Repeat Variant"/>
    <property type="match status" value="1"/>
</dbReference>
<protein>
    <submittedName>
        <fullName evidence="2">Uncharacterized protein</fullName>
    </submittedName>
</protein>
<dbReference type="OrthoDB" id="3517624at2"/>
<dbReference type="InterPro" id="IPR011989">
    <property type="entry name" value="ARM-like"/>
</dbReference>
<dbReference type="RefSeq" id="WP_142261371.1">
    <property type="nucleotide sequence ID" value="NZ_BMPV01000002.1"/>
</dbReference>
<reference evidence="2 3" key="1">
    <citation type="submission" date="2019-06" db="EMBL/GenBank/DDBJ databases">
        <title>Sequencing the genomes of 1000 actinobacteria strains.</title>
        <authorList>
            <person name="Klenk H.-P."/>
        </authorList>
    </citation>
    <scope>NUCLEOTIDE SEQUENCE [LARGE SCALE GENOMIC DNA]</scope>
    <source>
        <strain evidence="2 3">DSM 43186</strain>
    </source>
</reference>
<accession>A0A543J4B2</accession>
<dbReference type="Proteomes" id="UP000319213">
    <property type="component" value="Unassembled WGS sequence"/>
</dbReference>
<feature type="region of interest" description="Disordered" evidence="1">
    <location>
        <begin position="1"/>
        <end position="74"/>
    </location>
</feature>
<gene>
    <name evidence="2" type="ORF">FHX40_4447</name>
</gene>
<feature type="compositionally biased region" description="Polar residues" evidence="1">
    <location>
        <begin position="23"/>
        <end position="34"/>
    </location>
</feature>
<organism evidence="2 3">
    <name type="scientific">Thermopolyspora flexuosa</name>
    <dbReference type="NCBI Taxonomy" id="103836"/>
    <lineage>
        <taxon>Bacteria</taxon>
        <taxon>Bacillati</taxon>
        <taxon>Actinomycetota</taxon>
        <taxon>Actinomycetes</taxon>
        <taxon>Streptosporangiales</taxon>
        <taxon>Streptosporangiaceae</taxon>
        <taxon>Thermopolyspora</taxon>
    </lineage>
</organism>
<comment type="caution">
    <text evidence="2">The sequence shown here is derived from an EMBL/GenBank/DDBJ whole genome shotgun (WGS) entry which is preliminary data.</text>
</comment>
<dbReference type="InterPro" id="IPR016024">
    <property type="entry name" value="ARM-type_fold"/>
</dbReference>
<dbReference type="EMBL" id="VFPQ01000001">
    <property type="protein sequence ID" value="TQM77676.1"/>
    <property type="molecule type" value="Genomic_DNA"/>
</dbReference>
<evidence type="ECO:0000313" key="3">
    <source>
        <dbReference type="Proteomes" id="UP000319213"/>
    </source>
</evidence>
<evidence type="ECO:0000256" key="1">
    <source>
        <dbReference type="SAM" id="MobiDB-lite"/>
    </source>
</evidence>
<feature type="compositionally biased region" description="Low complexity" evidence="1">
    <location>
        <begin position="1"/>
        <end position="18"/>
    </location>
</feature>
<proteinExistence type="predicted"/>